<dbReference type="EMBL" id="JADIML010000150">
    <property type="protein sequence ID" value="MBO8463369.1"/>
    <property type="molecule type" value="Genomic_DNA"/>
</dbReference>
<dbReference type="Gene3D" id="1.10.10.10">
    <property type="entry name" value="Winged helix-like DNA-binding domain superfamily/Winged helix DNA-binding domain"/>
    <property type="match status" value="1"/>
</dbReference>
<reference evidence="6" key="1">
    <citation type="submission" date="2020-10" db="EMBL/GenBank/DDBJ databases">
        <authorList>
            <person name="Gilroy R."/>
        </authorList>
    </citation>
    <scope>NUCLEOTIDE SEQUENCE</scope>
    <source>
        <strain evidence="6">E3-2379</strain>
    </source>
</reference>
<evidence type="ECO:0000256" key="4">
    <source>
        <dbReference type="ARBA" id="ARBA00023163"/>
    </source>
</evidence>
<dbReference type="InterPro" id="IPR000847">
    <property type="entry name" value="LysR_HTH_N"/>
</dbReference>
<dbReference type="SUPFAM" id="SSF53850">
    <property type="entry name" value="Periplasmic binding protein-like II"/>
    <property type="match status" value="1"/>
</dbReference>
<dbReference type="InterPro" id="IPR036388">
    <property type="entry name" value="WH-like_DNA-bd_sf"/>
</dbReference>
<protein>
    <submittedName>
        <fullName evidence="6">LysR family transcriptional regulator</fullName>
    </submittedName>
</protein>
<dbReference type="PANTHER" id="PTHR30419">
    <property type="entry name" value="HTH-TYPE TRANSCRIPTIONAL REGULATOR YBHD"/>
    <property type="match status" value="1"/>
</dbReference>
<organism evidence="6 7">
    <name type="scientific">Candidatus Scybalomonas excrementavium</name>
    <dbReference type="NCBI Taxonomy" id="2840943"/>
    <lineage>
        <taxon>Bacteria</taxon>
        <taxon>Bacillati</taxon>
        <taxon>Bacillota</taxon>
        <taxon>Clostridia</taxon>
        <taxon>Lachnospirales</taxon>
        <taxon>Lachnospiraceae</taxon>
        <taxon>Lachnospiraceae incertae sedis</taxon>
        <taxon>Candidatus Scybalomonas</taxon>
    </lineage>
</organism>
<keyword evidence="3" id="KW-0238">DNA-binding</keyword>
<evidence type="ECO:0000256" key="1">
    <source>
        <dbReference type="ARBA" id="ARBA00009437"/>
    </source>
</evidence>
<keyword evidence="2" id="KW-0805">Transcription regulation</keyword>
<evidence type="ECO:0000256" key="3">
    <source>
        <dbReference type="ARBA" id="ARBA00023125"/>
    </source>
</evidence>
<sequence length="300" mass="34007">MNLYHLRYFVTLAHLEHYTKAAQVLSITQPSLSHAIASLEEELGIRLFEKDGRNIVLTKYGQAFLLDVEHALSLLDSSINRLQLTAKGEGNIDIAFLRTLGTSLIPNFIRGFSNLYPDKNIHFSLHTDTGLSADILDGIKTKKYDVAFCSFLENEPLIEFTPIAKQEIVLAVPKDHPLASKDSIHLEETLQYPHIMFKPKSGLRLVVDNLFKQLKQYPDTIAYEVEEDQVAAGLVSQGFGIAVIPYMNILSMMDLKLIQISSPTWERKFYMATLKNTYQPPAIQNFCEYVKSKSVENLRL</sequence>
<keyword evidence="4" id="KW-0804">Transcription</keyword>
<dbReference type="Proteomes" id="UP000823618">
    <property type="component" value="Unassembled WGS sequence"/>
</dbReference>
<proteinExistence type="inferred from homology"/>
<dbReference type="GO" id="GO:0005829">
    <property type="term" value="C:cytosol"/>
    <property type="evidence" value="ECO:0007669"/>
    <property type="project" value="TreeGrafter"/>
</dbReference>
<dbReference type="FunFam" id="1.10.10.10:FF:000001">
    <property type="entry name" value="LysR family transcriptional regulator"/>
    <property type="match status" value="1"/>
</dbReference>
<dbReference type="PRINTS" id="PR00039">
    <property type="entry name" value="HTHLYSR"/>
</dbReference>
<dbReference type="InterPro" id="IPR005119">
    <property type="entry name" value="LysR_subst-bd"/>
</dbReference>
<dbReference type="CDD" id="cd08434">
    <property type="entry name" value="PBP2_GltC_like"/>
    <property type="match status" value="1"/>
</dbReference>
<evidence type="ECO:0000313" key="7">
    <source>
        <dbReference type="Proteomes" id="UP000823618"/>
    </source>
</evidence>
<dbReference type="GO" id="GO:0003700">
    <property type="term" value="F:DNA-binding transcription factor activity"/>
    <property type="evidence" value="ECO:0007669"/>
    <property type="project" value="InterPro"/>
</dbReference>
<dbReference type="PROSITE" id="PS50931">
    <property type="entry name" value="HTH_LYSR"/>
    <property type="match status" value="1"/>
</dbReference>
<name>A0A9D9N7S7_9FIRM</name>
<dbReference type="PANTHER" id="PTHR30419:SF28">
    <property type="entry name" value="HTH-TYPE TRANSCRIPTIONAL REGULATOR BSDA"/>
    <property type="match status" value="1"/>
</dbReference>
<dbReference type="Gene3D" id="3.40.190.290">
    <property type="match status" value="1"/>
</dbReference>
<accession>A0A9D9N7S7</accession>
<dbReference type="InterPro" id="IPR050950">
    <property type="entry name" value="HTH-type_LysR_regulators"/>
</dbReference>
<comment type="similarity">
    <text evidence="1">Belongs to the LysR transcriptional regulatory family.</text>
</comment>
<feature type="domain" description="HTH lysR-type" evidence="5">
    <location>
        <begin position="1"/>
        <end position="58"/>
    </location>
</feature>
<dbReference type="InterPro" id="IPR036390">
    <property type="entry name" value="WH_DNA-bd_sf"/>
</dbReference>
<evidence type="ECO:0000256" key="2">
    <source>
        <dbReference type="ARBA" id="ARBA00023015"/>
    </source>
</evidence>
<dbReference type="Pfam" id="PF03466">
    <property type="entry name" value="LysR_substrate"/>
    <property type="match status" value="1"/>
</dbReference>
<dbReference type="SUPFAM" id="SSF46785">
    <property type="entry name" value="Winged helix' DNA-binding domain"/>
    <property type="match status" value="1"/>
</dbReference>
<evidence type="ECO:0000259" key="5">
    <source>
        <dbReference type="PROSITE" id="PS50931"/>
    </source>
</evidence>
<comment type="caution">
    <text evidence="6">The sequence shown here is derived from an EMBL/GenBank/DDBJ whole genome shotgun (WGS) entry which is preliminary data.</text>
</comment>
<reference evidence="6" key="2">
    <citation type="journal article" date="2021" name="PeerJ">
        <title>Extensive microbial diversity within the chicken gut microbiome revealed by metagenomics and culture.</title>
        <authorList>
            <person name="Gilroy R."/>
            <person name="Ravi A."/>
            <person name="Getino M."/>
            <person name="Pursley I."/>
            <person name="Horton D.L."/>
            <person name="Alikhan N.F."/>
            <person name="Baker D."/>
            <person name="Gharbi K."/>
            <person name="Hall N."/>
            <person name="Watson M."/>
            <person name="Adriaenssens E.M."/>
            <person name="Foster-Nyarko E."/>
            <person name="Jarju S."/>
            <person name="Secka A."/>
            <person name="Antonio M."/>
            <person name="Oren A."/>
            <person name="Chaudhuri R.R."/>
            <person name="La Ragione R."/>
            <person name="Hildebrand F."/>
            <person name="Pallen M.J."/>
        </authorList>
    </citation>
    <scope>NUCLEOTIDE SEQUENCE</scope>
    <source>
        <strain evidence="6">E3-2379</strain>
    </source>
</reference>
<dbReference type="GO" id="GO:0003677">
    <property type="term" value="F:DNA binding"/>
    <property type="evidence" value="ECO:0007669"/>
    <property type="project" value="UniProtKB-KW"/>
</dbReference>
<dbReference type="AlphaFoldDB" id="A0A9D9N7S7"/>
<gene>
    <name evidence="6" type="ORF">IAC13_05490</name>
</gene>
<evidence type="ECO:0000313" key="6">
    <source>
        <dbReference type="EMBL" id="MBO8463369.1"/>
    </source>
</evidence>
<dbReference type="Pfam" id="PF00126">
    <property type="entry name" value="HTH_1"/>
    <property type="match status" value="1"/>
</dbReference>